<evidence type="ECO:0000313" key="15">
    <source>
        <dbReference type="EMBL" id="CAJ0956893.1"/>
    </source>
</evidence>
<feature type="transmembrane region" description="Helical" evidence="13">
    <location>
        <begin position="104"/>
        <end position="129"/>
    </location>
</feature>
<dbReference type="SMART" id="SM01381">
    <property type="entry name" value="7TM_GPCR_Srsx"/>
    <property type="match status" value="1"/>
</dbReference>
<evidence type="ECO:0000259" key="14">
    <source>
        <dbReference type="PROSITE" id="PS50262"/>
    </source>
</evidence>
<keyword evidence="8 12" id="KW-0675">Receptor</keyword>
<evidence type="ECO:0000256" key="7">
    <source>
        <dbReference type="ARBA" id="ARBA00023136"/>
    </source>
</evidence>
<keyword evidence="6 12" id="KW-0297">G-protein coupled receptor</keyword>
<dbReference type="PROSITE" id="PS50262">
    <property type="entry name" value="G_PROTEIN_RECEP_F1_2"/>
    <property type="match status" value="1"/>
</dbReference>
<dbReference type="InterPro" id="IPR017452">
    <property type="entry name" value="GPCR_Rhodpsn_7TM"/>
</dbReference>
<keyword evidence="3" id="KW-1003">Cell membrane</keyword>
<evidence type="ECO:0000256" key="8">
    <source>
        <dbReference type="ARBA" id="ARBA00023170"/>
    </source>
</evidence>
<evidence type="ECO:0000256" key="4">
    <source>
        <dbReference type="ARBA" id="ARBA00022692"/>
    </source>
</evidence>
<comment type="similarity">
    <text evidence="12">Belongs to the G-protein coupled receptor 1 family.</text>
</comment>
<dbReference type="PANTHER" id="PTHR22750">
    <property type="entry name" value="G-PROTEIN COUPLED RECEPTOR"/>
    <property type="match status" value="1"/>
</dbReference>
<gene>
    <name evidence="15" type="ORF">RIMI_LOCUS15735338</name>
</gene>
<evidence type="ECO:0000256" key="13">
    <source>
        <dbReference type="SAM" id="Phobius"/>
    </source>
</evidence>
<keyword evidence="16" id="KW-1185">Reference proteome</keyword>
<proteinExistence type="inferred from homology"/>
<dbReference type="Pfam" id="PF00001">
    <property type="entry name" value="7tm_1"/>
    <property type="match status" value="1"/>
</dbReference>
<reference evidence="15" key="1">
    <citation type="submission" date="2023-07" db="EMBL/GenBank/DDBJ databases">
        <authorList>
            <person name="Stuckert A."/>
        </authorList>
    </citation>
    <scope>NUCLEOTIDE SEQUENCE</scope>
</reference>
<accession>A0ABN9M231</accession>
<feature type="transmembrane region" description="Helical" evidence="13">
    <location>
        <begin position="150"/>
        <end position="172"/>
    </location>
</feature>
<comment type="subcellular location">
    <subcellularLocation>
        <location evidence="2">Cell membrane</location>
        <topology evidence="2">Multi-pass membrane protein</topology>
    </subcellularLocation>
    <subcellularLocation>
        <location evidence="1">Cell projection</location>
        <location evidence="1">Neuron projection</location>
    </subcellularLocation>
</comment>
<sequence length="359" mass="40266">MNQCDTDSNSSKRCSTQGIDIQCYLILNSNTQKIFIATICIIMGALCILENALVLSMILTSSRLRKKPSYLFISSLATADLLASLIFSYSFIDFHVYHSAGTLAVFLFKLGGVTLSFTASLGSLLLTAFDRYICIHKPSAYKVMVTRQRALLALTIMWVSTTIISYLPLMGVNCCSFEVTCSELFPLIGNRYLSSWIVLVVILISAIIFSYCHILWKAHRHTSYMKKQNIQAEKGQARVRLDIMLAKTLALVLMVLIVCWSPVLILMIHSLIYSLDARTKAVFAFCSTLCLVNSMVNPILYALRSRELRHRLIRLLRKLRCLKKLSDSQQEVDGTEQNMAFEATCDDTVCDTEVSGGNL</sequence>
<feature type="transmembrane region" description="Helical" evidence="13">
    <location>
        <begin position="192"/>
        <end position="216"/>
    </location>
</feature>
<name>A0ABN9M231_9NEOB</name>
<organism evidence="15 16">
    <name type="scientific">Ranitomeya imitator</name>
    <name type="common">mimic poison frog</name>
    <dbReference type="NCBI Taxonomy" id="111125"/>
    <lineage>
        <taxon>Eukaryota</taxon>
        <taxon>Metazoa</taxon>
        <taxon>Chordata</taxon>
        <taxon>Craniata</taxon>
        <taxon>Vertebrata</taxon>
        <taxon>Euteleostomi</taxon>
        <taxon>Amphibia</taxon>
        <taxon>Batrachia</taxon>
        <taxon>Anura</taxon>
        <taxon>Neobatrachia</taxon>
        <taxon>Hyloidea</taxon>
        <taxon>Dendrobatidae</taxon>
        <taxon>Dendrobatinae</taxon>
        <taxon>Ranitomeya</taxon>
    </lineage>
</organism>
<keyword evidence="7 13" id="KW-0472">Membrane</keyword>
<evidence type="ECO:0000256" key="6">
    <source>
        <dbReference type="ARBA" id="ARBA00023040"/>
    </source>
</evidence>
<protein>
    <recommendedName>
        <fullName evidence="14">G-protein coupled receptors family 1 profile domain-containing protein</fullName>
    </recommendedName>
</protein>
<evidence type="ECO:0000313" key="16">
    <source>
        <dbReference type="Proteomes" id="UP001176940"/>
    </source>
</evidence>
<feature type="transmembrane region" description="Helical" evidence="13">
    <location>
        <begin position="248"/>
        <end position="275"/>
    </location>
</feature>
<evidence type="ECO:0000256" key="5">
    <source>
        <dbReference type="ARBA" id="ARBA00022989"/>
    </source>
</evidence>
<dbReference type="PRINTS" id="PR00237">
    <property type="entry name" value="GPCRRHODOPSN"/>
</dbReference>
<dbReference type="EMBL" id="CAUEEQ010042843">
    <property type="protein sequence ID" value="CAJ0956893.1"/>
    <property type="molecule type" value="Genomic_DNA"/>
</dbReference>
<dbReference type="Proteomes" id="UP001176940">
    <property type="component" value="Unassembled WGS sequence"/>
</dbReference>
<evidence type="ECO:0000256" key="3">
    <source>
        <dbReference type="ARBA" id="ARBA00022475"/>
    </source>
</evidence>
<dbReference type="SUPFAM" id="SSF81321">
    <property type="entry name" value="Family A G protein-coupled receptor-like"/>
    <property type="match status" value="1"/>
</dbReference>
<dbReference type="InterPro" id="IPR002230">
    <property type="entry name" value="Cnbnoid_rcpt"/>
</dbReference>
<evidence type="ECO:0000256" key="2">
    <source>
        <dbReference type="ARBA" id="ARBA00004651"/>
    </source>
</evidence>
<evidence type="ECO:0000256" key="10">
    <source>
        <dbReference type="ARBA" id="ARBA00023224"/>
    </source>
</evidence>
<dbReference type="PROSITE" id="PS00237">
    <property type="entry name" value="G_PROTEIN_RECEP_F1_1"/>
    <property type="match status" value="1"/>
</dbReference>
<keyword evidence="5 13" id="KW-1133">Transmembrane helix</keyword>
<feature type="transmembrane region" description="Helical" evidence="13">
    <location>
        <begin position="281"/>
        <end position="303"/>
    </location>
</feature>
<feature type="domain" description="G-protein coupled receptors family 1 profile" evidence="14">
    <location>
        <begin position="50"/>
        <end position="301"/>
    </location>
</feature>
<dbReference type="Gene3D" id="1.20.1070.10">
    <property type="entry name" value="Rhodopsin 7-helix transmembrane proteins"/>
    <property type="match status" value="1"/>
</dbReference>
<keyword evidence="4 12" id="KW-0812">Transmembrane</keyword>
<feature type="transmembrane region" description="Helical" evidence="13">
    <location>
        <begin position="34"/>
        <end position="58"/>
    </location>
</feature>
<evidence type="ECO:0000256" key="11">
    <source>
        <dbReference type="ARBA" id="ARBA00023273"/>
    </source>
</evidence>
<keyword evidence="10 12" id="KW-0807">Transducer</keyword>
<feature type="transmembrane region" description="Helical" evidence="13">
    <location>
        <begin position="70"/>
        <end position="92"/>
    </location>
</feature>
<evidence type="ECO:0000256" key="12">
    <source>
        <dbReference type="RuleBase" id="RU000688"/>
    </source>
</evidence>
<dbReference type="InterPro" id="IPR000276">
    <property type="entry name" value="GPCR_Rhodpsn"/>
</dbReference>
<comment type="caution">
    <text evidence="15">The sequence shown here is derived from an EMBL/GenBank/DDBJ whole genome shotgun (WGS) entry which is preliminary data.</text>
</comment>
<evidence type="ECO:0000256" key="1">
    <source>
        <dbReference type="ARBA" id="ARBA00004487"/>
    </source>
</evidence>
<dbReference type="PRINTS" id="PR00362">
    <property type="entry name" value="CANNABINOIDR"/>
</dbReference>
<keyword evidence="9" id="KW-0325">Glycoprotein</keyword>
<keyword evidence="11" id="KW-0966">Cell projection</keyword>
<evidence type="ECO:0000256" key="9">
    <source>
        <dbReference type="ARBA" id="ARBA00023180"/>
    </source>
</evidence>